<protein>
    <recommendedName>
        <fullName evidence="3">Flagellar assembly protein T C-terminal domain-containing protein</fullName>
    </recommendedName>
</protein>
<dbReference type="Gene3D" id="3.40.50.10610">
    <property type="entry name" value="ABC-type transport auxiliary lipoprotein component"/>
    <property type="match status" value="1"/>
</dbReference>
<proteinExistence type="predicted"/>
<evidence type="ECO:0008006" key="3">
    <source>
        <dbReference type="Google" id="ProtNLM"/>
    </source>
</evidence>
<dbReference type="EMBL" id="BEHT01000014">
    <property type="protein sequence ID" value="GBC98699.1"/>
    <property type="molecule type" value="Genomic_DNA"/>
</dbReference>
<accession>A0A2H5XBY8</accession>
<dbReference type="AlphaFoldDB" id="A0A2H5XBY8"/>
<comment type="caution">
    <text evidence="1">The sequence shown here is derived from an EMBL/GenBank/DDBJ whole genome shotgun (WGS) entry which is preliminary data.</text>
</comment>
<evidence type="ECO:0000313" key="2">
    <source>
        <dbReference type="Proteomes" id="UP000236173"/>
    </source>
</evidence>
<gene>
    <name evidence="1" type="ORF">HRbin17_01213</name>
</gene>
<evidence type="ECO:0000313" key="1">
    <source>
        <dbReference type="EMBL" id="GBC98699.1"/>
    </source>
</evidence>
<sequence length="605" mass="66808">MLRLWTALAAITALGAIAHAQKDILRDIARALKEPKPVAEVLARRPIAVVANDETVFNLFRSFLPTVHQVEFVPLSALAERADELAKRDGHIVIVVDRARGDFPLEQRHWVPYDLTLVRRQDVVVAATVEPDGRVRAFLSAPSFHALKEAVERFATRKIREVRDLQGQQASPVPLCVVVTNAGRDILNAFAERAPVDFVWVTPDDLDRVRDLLVTETEIYLLVPPVSETVRTRLPFNLTLLAPNQSVAVRRNKGGNYWQVLLYGSFPDALRGLLHRFADPLSVPERPLVITHPVVTVPQRLLVVPFGDINIYRDRVGDFASQVFRAVQGAGLAAETLTVAKPPEPLLDWRPFQDGTAEAKHIAALAKQHGAGLVLIGRLLDFDTQTTRRQELSSRPSPAADRRIWEVKTVRTERVIARLQARLHDGATGETLWTRTLEGVAEKQTVENTRQTEAAQPPLLDPERRSLFVYDDRLYAAAATAAVAELIEALRTEIAWQGANMPTPTAVATAPIPTDTDGLVGQVETLPDGTVVLYLDIGANQGLKVGDLLQIYRVVTVKTERKTVQVEEELGRAKVIAVFAEACKAQMVPPVAGQVTPGARARRVR</sequence>
<reference evidence="2" key="1">
    <citation type="submission" date="2017-09" db="EMBL/GenBank/DDBJ databases">
        <title>Metaegenomics of thermophilic ammonia-oxidizing enrichment culture.</title>
        <authorList>
            <person name="Kato S."/>
            <person name="Suzuki K."/>
        </authorList>
    </citation>
    <scope>NUCLEOTIDE SEQUENCE [LARGE SCALE GENOMIC DNA]</scope>
</reference>
<name>A0A2H5XBY8_9BACT</name>
<organism evidence="1 2">
    <name type="scientific">Candidatus Fervidibacter japonicus</name>
    <dbReference type="NCBI Taxonomy" id="2035412"/>
    <lineage>
        <taxon>Bacteria</taxon>
        <taxon>Candidatus Fervidibacterota</taxon>
        <taxon>Candidatus Fervidibacter</taxon>
    </lineage>
</organism>
<dbReference type="Proteomes" id="UP000236173">
    <property type="component" value="Unassembled WGS sequence"/>
</dbReference>